<feature type="domain" description="BHLH" evidence="7">
    <location>
        <begin position="54"/>
        <end position="106"/>
    </location>
</feature>
<reference evidence="8" key="1">
    <citation type="submission" date="2016-04" db="EMBL/GenBank/DDBJ databases">
        <authorList>
            <person name="Evans L.H."/>
            <person name="Alamgir A."/>
            <person name="Owens N."/>
            <person name="Weber N.D."/>
            <person name="Virtaneva K."/>
            <person name="Barbian K."/>
            <person name="Babar A."/>
            <person name="Rosenke K."/>
        </authorList>
    </citation>
    <scope>NUCLEOTIDE SEQUENCE [LARGE SCALE GENOMIC DNA]</scope>
    <source>
        <strain evidence="8">CBS 101.48</strain>
    </source>
</reference>
<evidence type="ECO:0000256" key="3">
    <source>
        <dbReference type="ARBA" id="ARBA00023159"/>
    </source>
</evidence>
<evidence type="ECO:0000313" key="9">
    <source>
        <dbReference type="Proteomes" id="UP000078561"/>
    </source>
</evidence>
<dbReference type="Pfam" id="PF00010">
    <property type="entry name" value="HLH"/>
    <property type="match status" value="1"/>
</dbReference>
<name>A0A168LKY4_ABSGL</name>
<gene>
    <name evidence="8" type="primary">ABSGL_02474.1 scaffold 3452</name>
</gene>
<dbReference type="InterPro" id="IPR011598">
    <property type="entry name" value="bHLH_dom"/>
</dbReference>
<dbReference type="PANTHER" id="PTHR10328:SF3">
    <property type="entry name" value="PROTEIN MAX"/>
    <property type="match status" value="1"/>
</dbReference>
<evidence type="ECO:0000256" key="1">
    <source>
        <dbReference type="ARBA" id="ARBA00023015"/>
    </source>
</evidence>
<sequence>METSSDMLYYHSALSDSLTMNSDLMNPDLGLFDNPSDPSSPSMFMKRTTPSKAERRAEHNAIERARRENLNGKFQQLAEALPNLQNYRRPSKGQIVEKALDWVRQSISKEDRYQYQILQLQNENKRLMMQLNLRQQEPKLLPPQLVGTSDSPAHPPAPASYYHYQYQQQVMNHHHQHQQQQHHIHHHQHPQKQQPQETVASAALPPQLTSSPYSNATDSRRGSSFMEDDDDRGDLSSMDAYSLSTIMPGVSPTMCFYNAMPNLSLPSPMDPSSWDKLTALTTPTLVHPTDLSF</sequence>
<evidence type="ECO:0000256" key="4">
    <source>
        <dbReference type="ARBA" id="ARBA00023163"/>
    </source>
</evidence>
<protein>
    <recommendedName>
        <fullName evidence="7">BHLH domain-containing protein</fullName>
    </recommendedName>
</protein>
<keyword evidence="9" id="KW-1185">Reference proteome</keyword>
<dbReference type="STRING" id="4829.A0A168LKY4"/>
<keyword evidence="1" id="KW-0805">Transcription regulation</keyword>
<dbReference type="GO" id="GO:0090575">
    <property type="term" value="C:RNA polymerase II transcription regulator complex"/>
    <property type="evidence" value="ECO:0007669"/>
    <property type="project" value="TreeGrafter"/>
</dbReference>
<dbReference type="AlphaFoldDB" id="A0A168LKY4"/>
<dbReference type="PANTHER" id="PTHR10328">
    <property type="entry name" value="PROTEIN MAX MYC-ASSOCIATED FACTOR X"/>
    <property type="match status" value="1"/>
</dbReference>
<keyword evidence="3" id="KW-0010">Activator</keyword>
<evidence type="ECO:0000256" key="2">
    <source>
        <dbReference type="ARBA" id="ARBA00023125"/>
    </source>
</evidence>
<dbReference type="Gene3D" id="4.10.280.10">
    <property type="entry name" value="Helix-loop-helix DNA-binding domain"/>
    <property type="match status" value="1"/>
</dbReference>
<evidence type="ECO:0000256" key="6">
    <source>
        <dbReference type="SAM" id="MobiDB-lite"/>
    </source>
</evidence>
<evidence type="ECO:0000256" key="5">
    <source>
        <dbReference type="ARBA" id="ARBA00023242"/>
    </source>
</evidence>
<dbReference type="SUPFAM" id="SSF47459">
    <property type="entry name" value="HLH, helix-loop-helix DNA-binding domain"/>
    <property type="match status" value="1"/>
</dbReference>
<dbReference type="GO" id="GO:0003677">
    <property type="term" value="F:DNA binding"/>
    <property type="evidence" value="ECO:0007669"/>
    <property type="project" value="UniProtKB-KW"/>
</dbReference>
<keyword evidence="4" id="KW-0804">Transcription</keyword>
<organism evidence="8">
    <name type="scientific">Absidia glauca</name>
    <name type="common">Pin mould</name>
    <dbReference type="NCBI Taxonomy" id="4829"/>
    <lineage>
        <taxon>Eukaryota</taxon>
        <taxon>Fungi</taxon>
        <taxon>Fungi incertae sedis</taxon>
        <taxon>Mucoromycota</taxon>
        <taxon>Mucoromycotina</taxon>
        <taxon>Mucoromycetes</taxon>
        <taxon>Mucorales</taxon>
        <taxon>Cunninghamellaceae</taxon>
        <taxon>Absidia</taxon>
    </lineage>
</organism>
<keyword evidence="2" id="KW-0238">DNA-binding</keyword>
<keyword evidence="5" id="KW-0539">Nucleus</keyword>
<dbReference type="SMART" id="SM00353">
    <property type="entry name" value="HLH"/>
    <property type="match status" value="1"/>
</dbReference>
<feature type="compositionally biased region" description="Basic residues" evidence="6">
    <location>
        <begin position="172"/>
        <end position="190"/>
    </location>
</feature>
<evidence type="ECO:0000259" key="7">
    <source>
        <dbReference type="PROSITE" id="PS50888"/>
    </source>
</evidence>
<feature type="compositionally biased region" description="Polar residues" evidence="6">
    <location>
        <begin position="207"/>
        <end position="217"/>
    </location>
</feature>
<dbReference type="GO" id="GO:0045944">
    <property type="term" value="P:positive regulation of transcription by RNA polymerase II"/>
    <property type="evidence" value="ECO:0007669"/>
    <property type="project" value="TreeGrafter"/>
</dbReference>
<accession>A0A168LKY4</accession>
<dbReference type="GO" id="GO:0003700">
    <property type="term" value="F:DNA-binding transcription factor activity"/>
    <property type="evidence" value="ECO:0007669"/>
    <property type="project" value="TreeGrafter"/>
</dbReference>
<dbReference type="GO" id="GO:0046983">
    <property type="term" value="F:protein dimerization activity"/>
    <property type="evidence" value="ECO:0007669"/>
    <property type="project" value="InterPro"/>
</dbReference>
<dbReference type="Proteomes" id="UP000078561">
    <property type="component" value="Unassembled WGS sequence"/>
</dbReference>
<dbReference type="OrthoDB" id="8964853at2759"/>
<dbReference type="InParanoid" id="A0A168LKY4"/>
<evidence type="ECO:0000313" key="8">
    <source>
        <dbReference type="EMBL" id="SAL97016.1"/>
    </source>
</evidence>
<proteinExistence type="predicted"/>
<dbReference type="InterPro" id="IPR036638">
    <property type="entry name" value="HLH_DNA-bd_sf"/>
</dbReference>
<dbReference type="EMBL" id="LT551507">
    <property type="protein sequence ID" value="SAL97016.1"/>
    <property type="molecule type" value="Genomic_DNA"/>
</dbReference>
<feature type="region of interest" description="Disordered" evidence="6">
    <location>
        <begin position="171"/>
        <end position="237"/>
    </location>
</feature>
<dbReference type="PROSITE" id="PS50888">
    <property type="entry name" value="BHLH"/>
    <property type="match status" value="1"/>
</dbReference>